<name>A0A418KRK5_9ACTN</name>
<accession>A0A418KRK5</accession>
<gene>
    <name evidence="1" type="ORF">DY240_11485</name>
</gene>
<comment type="caution">
    <text evidence="1">The sequence shown here is derived from an EMBL/GenBank/DDBJ whole genome shotgun (WGS) entry which is preliminary data.</text>
</comment>
<dbReference type="EMBL" id="QUAL01000107">
    <property type="protein sequence ID" value="RIQ25089.1"/>
    <property type="molecule type" value="Genomic_DNA"/>
</dbReference>
<evidence type="ECO:0000313" key="1">
    <source>
        <dbReference type="EMBL" id="RIQ25089.1"/>
    </source>
</evidence>
<dbReference type="AlphaFoldDB" id="A0A418KRK5"/>
<keyword evidence="2" id="KW-1185">Reference proteome</keyword>
<sequence length="135" mass="14653">MISLYWRSPGLGGSYGAGDQVRYPEKRFVHSVYVLDADVADQVRGTKRSDRRDVSPVADVIARFQPRMLDASVLEPDEQLLETHAACAFLPSRIDPGTDDHNVVQAQSEDGGRCLTPAGGTLITPVESQLGTLAE</sequence>
<reference evidence="1 2" key="1">
    <citation type="submission" date="2018-09" db="EMBL/GenBank/DDBJ databases">
        <title>Isolation, diversity and antifungal activity of actinobacteria from wheat.</title>
        <authorList>
            <person name="Han C."/>
        </authorList>
    </citation>
    <scope>NUCLEOTIDE SEQUENCE [LARGE SCALE GENOMIC DNA]</scope>
    <source>
        <strain evidence="1 2">NEAU-YY265</strain>
    </source>
</reference>
<protein>
    <submittedName>
        <fullName evidence="1">Uncharacterized protein</fullName>
    </submittedName>
</protein>
<proteinExistence type="predicted"/>
<dbReference type="RefSeq" id="WP_119660031.1">
    <property type="nucleotide sequence ID" value="NZ_QUAL01000107.1"/>
</dbReference>
<organism evidence="1 2">
    <name type="scientific">Jiangella rhizosphaerae</name>
    <dbReference type="NCBI Taxonomy" id="2293569"/>
    <lineage>
        <taxon>Bacteria</taxon>
        <taxon>Bacillati</taxon>
        <taxon>Actinomycetota</taxon>
        <taxon>Actinomycetes</taxon>
        <taxon>Jiangellales</taxon>
        <taxon>Jiangellaceae</taxon>
        <taxon>Jiangella</taxon>
    </lineage>
</organism>
<dbReference type="Proteomes" id="UP000284057">
    <property type="component" value="Unassembled WGS sequence"/>
</dbReference>
<evidence type="ECO:0000313" key="2">
    <source>
        <dbReference type="Proteomes" id="UP000284057"/>
    </source>
</evidence>